<evidence type="ECO:0000259" key="2">
    <source>
        <dbReference type="Pfam" id="PF05699"/>
    </source>
</evidence>
<comment type="caution">
    <text evidence="3">The sequence shown here is derived from an EMBL/GenBank/DDBJ whole genome shotgun (WGS) entry which is preliminary data.</text>
</comment>
<keyword evidence="4" id="KW-1185">Reference proteome</keyword>
<feature type="region of interest" description="Disordered" evidence="1">
    <location>
        <begin position="1"/>
        <end position="22"/>
    </location>
</feature>
<evidence type="ECO:0000256" key="1">
    <source>
        <dbReference type="SAM" id="MobiDB-lite"/>
    </source>
</evidence>
<feature type="compositionally biased region" description="Gly residues" evidence="1">
    <location>
        <begin position="1"/>
        <end position="11"/>
    </location>
</feature>
<dbReference type="Pfam" id="PF05699">
    <property type="entry name" value="Dimer_Tnp_hAT"/>
    <property type="match status" value="1"/>
</dbReference>
<dbReference type="PANTHER" id="PTHR23272">
    <property type="entry name" value="BED FINGER-RELATED"/>
    <property type="match status" value="1"/>
</dbReference>
<evidence type="ECO:0000313" key="3">
    <source>
        <dbReference type="EMBL" id="KAK3205998.1"/>
    </source>
</evidence>
<gene>
    <name evidence="3" type="ORF">Dsin_020044</name>
</gene>
<dbReference type="AlphaFoldDB" id="A0AAE0A9Q9"/>
<dbReference type="SUPFAM" id="SSF53098">
    <property type="entry name" value="Ribonuclease H-like"/>
    <property type="match status" value="1"/>
</dbReference>
<organism evidence="3 4">
    <name type="scientific">Dipteronia sinensis</name>
    <dbReference type="NCBI Taxonomy" id="43782"/>
    <lineage>
        <taxon>Eukaryota</taxon>
        <taxon>Viridiplantae</taxon>
        <taxon>Streptophyta</taxon>
        <taxon>Embryophyta</taxon>
        <taxon>Tracheophyta</taxon>
        <taxon>Spermatophyta</taxon>
        <taxon>Magnoliopsida</taxon>
        <taxon>eudicotyledons</taxon>
        <taxon>Gunneridae</taxon>
        <taxon>Pentapetalae</taxon>
        <taxon>rosids</taxon>
        <taxon>malvids</taxon>
        <taxon>Sapindales</taxon>
        <taxon>Sapindaceae</taxon>
        <taxon>Hippocastanoideae</taxon>
        <taxon>Acereae</taxon>
        <taxon>Dipteronia</taxon>
    </lineage>
</organism>
<accession>A0AAE0A9Q9</accession>
<dbReference type="EMBL" id="JANJYJ010000006">
    <property type="protein sequence ID" value="KAK3205998.1"/>
    <property type="molecule type" value="Genomic_DNA"/>
</dbReference>
<dbReference type="InterPro" id="IPR012337">
    <property type="entry name" value="RNaseH-like_sf"/>
</dbReference>
<dbReference type="Proteomes" id="UP001281410">
    <property type="component" value="Unassembled WGS sequence"/>
</dbReference>
<dbReference type="GO" id="GO:0046983">
    <property type="term" value="F:protein dimerization activity"/>
    <property type="evidence" value="ECO:0007669"/>
    <property type="project" value="InterPro"/>
</dbReference>
<feature type="domain" description="HAT C-terminal dimerisation" evidence="2">
    <location>
        <begin position="123"/>
        <end position="192"/>
    </location>
</feature>
<sequence length="225" mass="25094">MASGNGSGNGAGDAPIPPRRSISKNSITEIDVDIHSYCSTIKTLLYELYDEYRRVYGPSLNISVPQTRTVSTTRSSGFLGLGSRLLSQKTKKLRAFSSSLSSASYSEIETYHNTSFEFIGDGDEENFDILHWWRDRESHFPILAIIAKQILGTPVSTVAVKQEFSAHGNIMDPRRSLLSPESIQVQVCVDDWTKTQNRQQEIEQEALYDFFDNDHTTGTGTEGSD</sequence>
<dbReference type="PANTHER" id="PTHR23272:SF184">
    <property type="entry name" value="OS03G0311250 PROTEIN"/>
    <property type="match status" value="1"/>
</dbReference>
<reference evidence="3" key="1">
    <citation type="journal article" date="2023" name="Plant J.">
        <title>Genome sequences and population genomics provide insights into the demographic history, inbreeding, and mutation load of two 'living fossil' tree species of Dipteronia.</title>
        <authorList>
            <person name="Feng Y."/>
            <person name="Comes H.P."/>
            <person name="Chen J."/>
            <person name="Zhu S."/>
            <person name="Lu R."/>
            <person name="Zhang X."/>
            <person name="Li P."/>
            <person name="Qiu J."/>
            <person name="Olsen K.M."/>
            <person name="Qiu Y."/>
        </authorList>
    </citation>
    <scope>NUCLEOTIDE SEQUENCE</scope>
    <source>
        <strain evidence="3">NBL</strain>
    </source>
</reference>
<name>A0AAE0A9Q9_9ROSI</name>
<dbReference type="InterPro" id="IPR008906">
    <property type="entry name" value="HATC_C_dom"/>
</dbReference>
<protein>
    <recommendedName>
        <fullName evidence="2">HAT C-terminal dimerisation domain-containing protein</fullName>
    </recommendedName>
</protein>
<proteinExistence type="predicted"/>
<evidence type="ECO:0000313" key="4">
    <source>
        <dbReference type="Proteomes" id="UP001281410"/>
    </source>
</evidence>